<feature type="transmembrane region" description="Helical" evidence="1">
    <location>
        <begin position="213"/>
        <end position="234"/>
    </location>
</feature>
<keyword evidence="1" id="KW-0812">Transmembrane</keyword>
<accession>A0ABD3ETJ7</accession>
<keyword evidence="1" id="KW-1133">Transmembrane helix</keyword>
<comment type="caution">
    <text evidence="2">The sequence shown here is derived from an EMBL/GenBank/DDBJ whole genome shotgun (WGS) entry which is preliminary data.</text>
</comment>
<dbReference type="EMBL" id="JBIMZQ010000061">
    <property type="protein sequence ID" value="KAL3657753.1"/>
    <property type="molecule type" value="Genomic_DNA"/>
</dbReference>
<organism evidence="2 3">
    <name type="scientific">Phytophthora oleae</name>
    <dbReference type="NCBI Taxonomy" id="2107226"/>
    <lineage>
        <taxon>Eukaryota</taxon>
        <taxon>Sar</taxon>
        <taxon>Stramenopiles</taxon>
        <taxon>Oomycota</taxon>
        <taxon>Peronosporomycetes</taxon>
        <taxon>Peronosporales</taxon>
        <taxon>Peronosporaceae</taxon>
        <taxon>Phytophthora</taxon>
    </lineage>
</organism>
<dbReference type="AlphaFoldDB" id="A0ABD3ETJ7"/>
<feature type="transmembrane region" description="Helical" evidence="1">
    <location>
        <begin position="146"/>
        <end position="168"/>
    </location>
</feature>
<keyword evidence="3" id="KW-1185">Reference proteome</keyword>
<name>A0ABD3ETJ7_9STRA</name>
<feature type="transmembrane region" description="Helical" evidence="1">
    <location>
        <begin position="74"/>
        <end position="92"/>
    </location>
</feature>
<feature type="transmembrane region" description="Helical" evidence="1">
    <location>
        <begin position="467"/>
        <end position="489"/>
    </location>
</feature>
<feature type="transmembrane region" description="Helical" evidence="1">
    <location>
        <begin position="509"/>
        <end position="531"/>
    </location>
</feature>
<protein>
    <submittedName>
        <fullName evidence="2">Uncharacterized protein</fullName>
    </submittedName>
</protein>
<evidence type="ECO:0000313" key="2">
    <source>
        <dbReference type="EMBL" id="KAL3657753.1"/>
    </source>
</evidence>
<proteinExistence type="predicted"/>
<evidence type="ECO:0000256" key="1">
    <source>
        <dbReference type="SAM" id="Phobius"/>
    </source>
</evidence>
<feature type="transmembrane region" description="Helical" evidence="1">
    <location>
        <begin position="174"/>
        <end position="192"/>
    </location>
</feature>
<feature type="transmembrane region" description="Helical" evidence="1">
    <location>
        <begin position="108"/>
        <end position="125"/>
    </location>
</feature>
<reference evidence="2 3" key="1">
    <citation type="submission" date="2024-09" db="EMBL/GenBank/DDBJ databases">
        <title>Genome sequencing and assembly of Phytophthora oleae, isolate VK10A, causative agent of rot of olive drupes.</title>
        <authorList>
            <person name="Conti Taguali S."/>
            <person name="Riolo M."/>
            <person name="La Spada F."/>
            <person name="Cacciola S.O."/>
            <person name="Dionisio G."/>
        </authorList>
    </citation>
    <scope>NUCLEOTIDE SEQUENCE [LARGE SCALE GENOMIC DNA]</scope>
    <source>
        <strain evidence="2 3">VK10A</strain>
    </source>
</reference>
<keyword evidence="1" id="KW-0472">Membrane</keyword>
<dbReference type="Proteomes" id="UP001632037">
    <property type="component" value="Unassembled WGS sequence"/>
</dbReference>
<evidence type="ECO:0000313" key="3">
    <source>
        <dbReference type="Proteomes" id="UP001632037"/>
    </source>
</evidence>
<gene>
    <name evidence="2" type="ORF">V7S43_017325</name>
</gene>
<feature type="transmembrane region" description="Helical" evidence="1">
    <location>
        <begin position="291"/>
        <end position="310"/>
    </location>
</feature>
<sequence length="589" mass="65773">MLAFRGVAVAPHAPEASNVPTERPPRSFLVEVGTYLTPLYRVWEWLQTSHCGQYSVERLLTFDEYCQRVSRLRAVLVCLLTPLSAIITVVLTECVPLRPASDGALKNYMFWARHAAMVTLILLGAMKQAQTWIPGVPLTRRRILGLSVGCAVAATLLDVVVAGCWVFPVPFLVVLGAPVLEIIVALAVMLVVGRDELSAVRDGAFHFKRYVNLFSAQTSLMLIYPAYHALFLVAPDMIQRLLLLLLPGVSLALKNVLVSFGSHLEDQLPEQVVFVVDVFDALYTTLCMRTVNSYVVMGFLVLLHSVEMLLSLRSMHRRSRLVQSAPSVKSAKSLRTLVVETVKLLQTPTNLDPLETGRIRLLSGMRHGIADASAAILHSLASHSVYQNDRLARSASITQLKARYASATLDEDSSLRMKRKSILQVLRDPIQVVPVVIEAGPQSNVEARRQNTRTVNQTLHMLFNNEYLGLVAYVQCVIPVLYMVYIAILQGLPNRVYYPGNRNVDDSRLLADRMVVIGLLALCHFLLLVVLHKFVAYRFSVSTLYQVAFVLETHALLVQPKLTAWLIFSVGFQLEHYGADFSFKFSWIH</sequence>